<dbReference type="SMART" id="SM00342">
    <property type="entry name" value="HTH_ARAC"/>
    <property type="match status" value="1"/>
</dbReference>
<dbReference type="InterPro" id="IPR037923">
    <property type="entry name" value="HTH-like"/>
</dbReference>
<keyword evidence="3" id="KW-0804">Transcription</keyword>
<dbReference type="SUPFAM" id="SSF51215">
    <property type="entry name" value="Regulatory protein AraC"/>
    <property type="match status" value="1"/>
</dbReference>
<dbReference type="Pfam" id="PF12833">
    <property type="entry name" value="HTH_18"/>
    <property type="match status" value="1"/>
</dbReference>
<dbReference type="PANTHER" id="PTHR46796">
    <property type="entry name" value="HTH-TYPE TRANSCRIPTIONAL ACTIVATOR RHAS-RELATED"/>
    <property type="match status" value="1"/>
</dbReference>
<keyword evidence="6" id="KW-1185">Reference proteome</keyword>
<evidence type="ECO:0000256" key="3">
    <source>
        <dbReference type="ARBA" id="ARBA00023163"/>
    </source>
</evidence>
<dbReference type="Proteomes" id="UP000199548">
    <property type="component" value="Unassembled WGS sequence"/>
</dbReference>
<dbReference type="RefSeq" id="WP_170275719.1">
    <property type="nucleotide sequence ID" value="NZ_CP041743.1"/>
</dbReference>
<accession>A0A1I3D8R0</accession>
<organism evidence="5 6">
    <name type="scientific">Paraburkholderia megapolitana</name>
    <dbReference type="NCBI Taxonomy" id="420953"/>
    <lineage>
        <taxon>Bacteria</taxon>
        <taxon>Pseudomonadati</taxon>
        <taxon>Pseudomonadota</taxon>
        <taxon>Betaproteobacteria</taxon>
        <taxon>Burkholderiales</taxon>
        <taxon>Burkholderiaceae</taxon>
        <taxon>Paraburkholderia</taxon>
    </lineage>
</organism>
<reference evidence="5 6" key="1">
    <citation type="submission" date="2016-10" db="EMBL/GenBank/DDBJ databases">
        <authorList>
            <person name="de Groot N.N."/>
        </authorList>
    </citation>
    <scope>NUCLEOTIDE SEQUENCE [LARGE SCALE GENOMIC DNA]</scope>
    <source>
        <strain evidence="5 6">LMG 23650</strain>
    </source>
</reference>
<evidence type="ECO:0000259" key="4">
    <source>
        <dbReference type="PROSITE" id="PS01124"/>
    </source>
</evidence>
<gene>
    <name evidence="5" type="ORF">SAMN05192543_101172</name>
</gene>
<evidence type="ECO:0000256" key="1">
    <source>
        <dbReference type="ARBA" id="ARBA00023015"/>
    </source>
</evidence>
<keyword evidence="1" id="KW-0805">Transcription regulation</keyword>
<dbReference type="EMBL" id="FOQU01000001">
    <property type="protein sequence ID" value="SFH83107.1"/>
    <property type="molecule type" value="Genomic_DNA"/>
</dbReference>
<dbReference type="Gene3D" id="1.10.10.60">
    <property type="entry name" value="Homeodomain-like"/>
    <property type="match status" value="1"/>
</dbReference>
<dbReference type="InterPro" id="IPR050204">
    <property type="entry name" value="AraC_XylS_family_regulators"/>
</dbReference>
<dbReference type="GO" id="GO:0003700">
    <property type="term" value="F:DNA-binding transcription factor activity"/>
    <property type="evidence" value="ECO:0007669"/>
    <property type="project" value="InterPro"/>
</dbReference>
<evidence type="ECO:0000256" key="2">
    <source>
        <dbReference type="ARBA" id="ARBA00023125"/>
    </source>
</evidence>
<dbReference type="SUPFAM" id="SSF46689">
    <property type="entry name" value="Homeodomain-like"/>
    <property type="match status" value="2"/>
</dbReference>
<dbReference type="PROSITE" id="PS01124">
    <property type="entry name" value="HTH_ARAC_FAMILY_2"/>
    <property type="match status" value="1"/>
</dbReference>
<keyword evidence="2" id="KW-0238">DNA-binding</keyword>
<dbReference type="AlphaFoldDB" id="A0A1I3D8R0"/>
<dbReference type="STRING" id="420953.SAMN05192543_101172"/>
<proteinExistence type="predicted"/>
<evidence type="ECO:0000313" key="5">
    <source>
        <dbReference type="EMBL" id="SFH83107.1"/>
    </source>
</evidence>
<dbReference type="InterPro" id="IPR018060">
    <property type="entry name" value="HTH_AraC"/>
</dbReference>
<sequence>MLRSFVELRQPADRNALIAADDGHATLAGGGNYAMPWHWHDCMMFILPSHGTVELKHEDQRKGTWLSQDRFAVVPADRAHQTQAGCGAHNHIALYVTDEALRRLDTGTGSLNEFRRRTRTTALVRRTSAIRALQELSMRSDIGAYGNSSIRHALSSALLMQCIAEVITGKTMPATSPREHGMALVTDLKAFVIRHADQNIPLDALEKRFGISRRHITRLFREDTGLSIGEFQQRARYENACRLLAETDLPVGEVAFRVGFDSGAALARAMRRIGGHSPSDVRTPMARSIKR</sequence>
<dbReference type="InterPro" id="IPR009057">
    <property type="entry name" value="Homeodomain-like_sf"/>
</dbReference>
<dbReference type="GO" id="GO:0043565">
    <property type="term" value="F:sequence-specific DNA binding"/>
    <property type="evidence" value="ECO:0007669"/>
    <property type="project" value="InterPro"/>
</dbReference>
<feature type="domain" description="HTH araC/xylS-type" evidence="4">
    <location>
        <begin position="186"/>
        <end position="284"/>
    </location>
</feature>
<protein>
    <submittedName>
        <fullName evidence="5">Transcriptional regulator, AraC family</fullName>
    </submittedName>
</protein>
<evidence type="ECO:0000313" key="6">
    <source>
        <dbReference type="Proteomes" id="UP000199548"/>
    </source>
</evidence>
<name>A0A1I3D8R0_9BURK</name>